<evidence type="ECO:0000313" key="4">
    <source>
        <dbReference type="Proteomes" id="UP000000347"/>
    </source>
</evidence>
<feature type="transmembrane region" description="Helical" evidence="1">
    <location>
        <begin position="176"/>
        <end position="192"/>
    </location>
</feature>
<dbReference type="KEGG" id="cob:COB47_0150"/>
<dbReference type="InterPro" id="IPR052710">
    <property type="entry name" value="CAAX_protease"/>
</dbReference>
<organism evidence="3 4">
    <name type="scientific">Caldicellulosiruptor obsidiansis (strain ATCC BAA-2073 / JCM 16842 / OB47)</name>
    <dbReference type="NCBI Taxonomy" id="608506"/>
    <lineage>
        <taxon>Bacteria</taxon>
        <taxon>Bacillati</taxon>
        <taxon>Bacillota</taxon>
        <taxon>Bacillota incertae sedis</taxon>
        <taxon>Caldicellulosiruptorales</taxon>
        <taxon>Caldicellulosiruptoraceae</taxon>
        <taxon>Caldicellulosiruptor</taxon>
    </lineage>
</organism>
<proteinExistence type="predicted"/>
<dbReference type="EMBL" id="CP002164">
    <property type="protein sequence ID" value="ADL41514.1"/>
    <property type="molecule type" value="Genomic_DNA"/>
</dbReference>
<feature type="transmembrane region" description="Helical" evidence="1">
    <location>
        <begin position="199"/>
        <end position="218"/>
    </location>
</feature>
<dbReference type="STRING" id="608506.COB47_0150"/>
<feature type="transmembrane region" description="Helical" evidence="1">
    <location>
        <begin position="151"/>
        <end position="170"/>
    </location>
</feature>
<dbReference type="HOGENOM" id="CLU_066413_4_0_9"/>
<evidence type="ECO:0000256" key="1">
    <source>
        <dbReference type="SAM" id="Phobius"/>
    </source>
</evidence>
<dbReference type="RefSeq" id="WP_013289521.1">
    <property type="nucleotide sequence ID" value="NC_014392.1"/>
</dbReference>
<dbReference type="PANTHER" id="PTHR36435:SF1">
    <property type="entry name" value="CAAX AMINO TERMINAL PROTEASE FAMILY PROTEIN"/>
    <property type="match status" value="1"/>
</dbReference>
<dbReference type="Proteomes" id="UP000000347">
    <property type="component" value="Chromosome"/>
</dbReference>
<evidence type="ECO:0000259" key="2">
    <source>
        <dbReference type="Pfam" id="PF02517"/>
    </source>
</evidence>
<evidence type="ECO:0000313" key="3">
    <source>
        <dbReference type="EMBL" id="ADL41514.1"/>
    </source>
</evidence>
<accession>D9THE9</accession>
<dbReference type="Pfam" id="PF02517">
    <property type="entry name" value="Rce1-like"/>
    <property type="match status" value="1"/>
</dbReference>
<feature type="transmembrane region" description="Helical" evidence="1">
    <location>
        <begin position="36"/>
        <end position="54"/>
    </location>
</feature>
<gene>
    <name evidence="3" type="ordered locus">COB47_0150</name>
</gene>
<protein>
    <submittedName>
        <fullName evidence="3">Abortive infection protein</fullName>
    </submittedName>
</protein>
<dbReference type="OrthoDB" id="4177129at2"/>
<dbReference type="PANTHER" id="PTHR36435">
    <property type="entry name" value="SLR1288 PROTEIN"/>
    <property type="match status" value="1"/>
</dbReference>
<keyword evidence="1" id="KW-0472">Membrane</keyword>
<dbReference type="InterPro" id="IPR003675">
    <property type="entry name" value="Rce1/LyrA-like_dom"/>
</dbReference>
<keyword evidence="1" id="KW-1133">Transmembrane helix</keyword>
<feature type="transmembrane region" description="Helical" evidence="1">
    <location>
        <begin position="75"/>
        <end position="98"/>
    </location>
</feature>
<dbReference type="GO" id="GO:0004175">
    <property type="term" value="F:endopeptidase activity"/>
    <property type="evidence" value="ECO:0007669"/>
    <property type="project" value="UniProtKB-ARBA"/>
</dbReference>
<keyword evidence="1" id="KW-0812">Transmembrane</keyword>
<keyword evidence="4" id="KW-1185">Reference proteome</keyword>
<dbReference type="MEROPS" id="G05.007"/>
<reference evidence="3 4" key="1">
    <citation type="journal article" date="2010" name="J. Bacteriol.">
        <title>Complete genome sequence of the cellulolytic thermophile Caldicellulosiruptor obsidiansis OB47T.</title>
        <authorList>
            <person name="Elkins J.G."/>
            <person name="Lochner A."/>
            <person name="Hamilton-Brehm S.D."/>
            <person name="Davenport K.W."/>
            <person name="Podar M."/>
            <person name="Brown S.D."/>
            <person name="Land M.L."/>
            <person name="Hauser L.J."/>
            <person name="Klingeman D.M."/>
            <person name="Raman B."/>
            <person name="Goodwin L.A."/>
            <person name="Tapia R."/>
            <person name="Meincke L.J."/>
            <person name="Detter J.C."/>
            <person name="Bruce D.C."/>
            <person name="Han C.S."/>
            <person name="Palumbo A.V."/>
            <person name="Cottingham R.W."/>
            <person name="Keller M."/>
            <person name="Graham D.E."/>
        </authorList>
    </citation>
    <scope>NUCLEOTIDE SEQUENCE [LARGE SCALE GENOMIC DNA]</scope>
    <source>
        <strain evidence="4">ATCC BAA-2073 / strain OB47</strain>
    </source>
</reference>
<name>D9THE9_CALOO</name>
<dbReference type="GO" id="GO:0080120">
    <property type="term" value="P:CAAX-box protein maturation"/>
    <property type="evidence" value="ECO:0007669"/>
    <property type="project" value="UniProtKB-ARBA"/>
</dbReference>
<feature type="domain" description="CAAX prenyl protease 2/Lysostaphin resistance protein A-like" evidence="2">
    <location>
        <begin position="120"/>
        <end position="207"/>
    </location>
</feature>
<feature type="transmembrane region" description="Helical" evidence="1">
    <location>
        <begin position="118"/>
        <end position="139"/>
    </location>
</feature>
<feature type="transmembrane region" description="Helical" evidence="1">
    <location>
        <begin position="230"/>
        <end position="249"/>
    </location>
</feature>
<sequence length="257" mass="28970">MLKAMKEIFKYIGLLFLSMLIVSVVALIFTSTPPTALLYMGSAFLFMVFALISLKRKKVNILELCSFHKITIKDIIFSVLLAISFLFVYGGISGLTGIDNLIPDGNDYYNKYQKMKNNGIISMSISIALVAPFFEEFIFRGLIFGVMQKSRLNIFVAIVVQALLFGLIHLNLYQGIFAFFIGIFLALALYWTGSIWSSIVMHFTVNSLAVIVILFSDSVYLNEKVPQKDFILPLIIGVVLMYIAIKHFLSIKIRASR</sequence>
<dbReference type="AlphaFoldDB" id="D9THE9"/>
<feature type="transmembrane region" description="Helical" evidence="1">
    <location>
        <begin position="12"/>
        <end position="30"/>
    </location>
</feature>
<dbReference type="eggNOG" id="COG1266">
    <property type="taxonomic scope" value="Bacteria"/>
</dbReference>